<proteinExistence type="predicted"/>
<evidence type="ECO:0008006" key="5">
    <source>
        <dbReference type="Google" id="ProtNLM"/>
    </source>
</evidence>
<dbReference type="CDD" id="cd00130">
    <property type="entry name" value="PAS"/>
    <property type="match status" value="2"/>
</dbReference>
<dbReference type="PANTHER" id="PTHR44757:SF2">
    <property type="entry name" value="BIOFILM ARCHITECTURE MAINTENANCE PROTEIN MBAA"/>
    <property type="match status" value="1"/>
</dbReference>
<dbReference type="Proteomes" id="UP000176186">
    <property type="component" value="Unassembled WGS sequence"/>
</dbReference>
<dbReference type="PROSITE" id="PS50113">
    <property type="entry name" value="PAC"/>
    <property type="match status" value="1"/>
</dbReference>
<dbReference type="AlphaFoldDB" id="A0A1F6BEW8"/>
<evidence type="ECO:0000313" key="3">
    <source>
        <dbReference type="EMBL" id="OGG35499.1"/>
    </source>
</evidence>
<dbReference type="Pfam" id="PF13426">
    <property type="entry name" value="PAS_9"/>
    <property type="match status" value="2"/>
</dbReference>
<dbReference type="EMBL" id="MFKE01000014">
    <property type="protein sequence ID" value="OGG35499.1"/>
    <property type="molecule type" value="Genomic_DNA"/>
</dbReference>
<dbReference type="PANTHER" id="PTHR44757">
    <property type="entry name" value="DIGUANYLATE CYCLASE DGCP"/>
    <property type="match status" value="1"/>
</dbReference>
<name>A0A1F6BEW8_9BACT</name>
<dbReference type="InterPro" id="IPR000014">
    <property type="entry name" value="PAS"/>
</dbReference>
<feature type="domain" description="PAS" evidence="1">
    <location>
        <begin position="16"/>
        <end position="87"/>
    </location>
</feature>
<sequence>MSDTAPTNSIFADLATERVLTNFFERMPLIGVGLDTQGAVTYINPYFLTLTGYTREEVIGKNWFTTFIPKAQETMLTNAFTDILAKESYTRLENAILTKSGELRQISWTNAALKDAEGKPSGTLSIGLDISNLKNAEQSLLEDEERFRILSDMTREGIAIHDHGIIILSNRKLTEMSGYSEAELVGKNVLDFFPPESQAVMKKYMDQEKEGCYTVIGNKKDGSTMPVEICGRMADYRGRRVRVTTIRELPQADKAS</sequence>
<evidence type="ECO:0000259" key="1">
    <source>
        <dbReference type="PROSITE" id="PS50112"/>
    </source>
</evidence>
<reference evidence="3 4" key="1">
    <citation type="journal article" date="2016" name="Nat. Commun.">
        <title>Thousands of microbial genomes shed light on interconnected biogeochemical processes in an aquifer system.</title>
        <authorList>
            <person name="Anantharaman K."/>
            <person name="Brown C.T."/>
            <person name="Hug L.A."/>
            <person name="Sharon I."/>
            <person name="Castelle C.J."/>
            <person name="Probst A.J."/>
            <person name="Thomas B.C."/>
            <person name="Singh A."/>
            <person name="Wilkins M.J."/>
            <person name="Karaoz U."/>
            <person name="Brodie E.L."/>
            <person name="Williams K.H."/>
            <person name="Hubbard S.S."/>
            <person name="Banfield J.F."/>
        </authorList>
    </citation>
    <scope>NUCLEOTIDE SEQUENCE [LARGE SCALE GENOMIC DNA]</scope>
</reference>
<accession>A0A1F6BEW8</accession>
<dbReference type="NCBIfam" id="TIGR00229">
    <property type="entry name" value="sensory_box"/>
    <property type="match status" value="2"/>
</dbReference>
<organism evidence="3 4">
    <name type="scientific">Candidatus Gottesmanbacteria bacterium RIFOXYB1_FULL_47_11</name>
    <dbReference type="NCBI Taxonomy" id="1798401"/>
    <lineage>
        <taxon>Bacteria</taxon>
        <taxon>Candidatus Gottesmaniibacteriota</taxon>
    </lineage>
</organism>
<dbReference type="STRING" id="1798401.A2363_05235"/>
<comment type="caution">
    <text evidence="3">The sequence shown here is derived from an EMBL/GenBank/DDBJ whole genome shotgun (WGS) entry which is preliminary data.</text>
</comment>
<gene>
    <name evidence="3" type="ORF">A2363_05235</name>
</gene>
<protein>
    <recommendedName>
        <fullName evidence="5">PAS domain-containing protein</fullName>
    </recommendedName>
</protein>
<feature type="domain" description="PAS" evidence="1">
    <location>
        <begin position="142"/>
        <end position="212"/>
    </location>
</feature>
<evidence type="ECO:0000313" key="4">
    <source>
        <dbReference type="Proteomes" id="UP000176186"/>
    </source>
</evidence>
<dbReference type="InterPro" id="IPR035965">
    <property type="entry name" value="PAS-like_dom_sf"/>
</dbReference>
<feature type="domain" description="PAC" evidence="2">
    <location>
        <begin position="90"/>
        <end position="142"/>
    </location>
</feature>
<dbReference type="Gene3D" id="3.30.450.20">
    <property type="entry name" value="PAS domain"/>
    <property type="match status" value="2"/>
</dbReference>
<dbReference type="SUPFAM" id="SSF55785">
    <property type="entry name" value="PYP-like sensor domain (PAS domain)"/>
    <property type="match status" value="2"/>
</dbReference>
<dbReference type="InterPro" id="IPR000700">
    <property type="entry name" value="PAS-assoc_C"/>
</dbReference>
<dbReference type="PROSITE" id="PS50112">
    <property type="entry name" value="PAS"/>
    <property type="match status" value="2"/>
</dbReference>
<dbReference type="InterPro" id="IPR052155">
    <property type="entry name" value="Biofilm_reg_signaling"/>
</dbReference>
<evidence type="ECO:0000259" key="2">
    <source>
        <dbReference type="PROSITE" id="PS50113"/>
    </source>
</evidence>
<dbReference type="SMART" id="SM00091">
    <property type="entry name" value="PAS"/>
    <property type="match status" value="2"/>
</dbReference>